<dbReference type="EMBL" id="CAJOBF010000219">
    <property type="protein sequence ID" value="CAF3775762.1"/>
    <property type="molecule type" value="Genomic_DNA"/>
</dbReference>
<organism evidence="8 9">
    <name type="scientific">Rotaria magnacalcarata</name>
    <dbReference type="NCBI Taxonomy" id="392030"/>
    <lineage>
        <taxon>Eukaryota</taxon>
        <taxon>Metazoa</taxon>
        <taxon>Spiralia</taxon>
        <taxon>Gnathifera</taxon>
        <taxon>Rotifera</taxon>
        <taxon>Eurotatoria</taxon>
        <taxon>Bdelloidea</taxon>
        <taxon>Philodinida</taxon>
        <taxon>Philodinidae</taxon>
        <taxon>Rotaria</taxon>
    </lineage>
</organism>
<comment type="subcellular location">
    <subcellularLocation>
        <location evidence="1">Membrane</location>
    </subcellularLocation>
</comment>
<dbReference type="GO" id="GO:0004930">
    <property type="term" value="F:G protein-coupled receptor activity"/>
    <property type="evidence" value="ECO:0007669"/>
    <property type="project" value="UniProtKB-KW"/>
</dbReference>
<dbReference type="Pfam" id="PF21471">
    <property type="entry name" value="Reelin_subrepeat-B"/>
    <property type="match status" value="1"/>
</dbReference>
<dbReference type="InterPro" id="IPR000276">
    <property type="entry name" value="GPCR_Rhodpsn"/>
</dbReference>
<dbReference type="PRINTS" id="PR00237">
    <property type="entry name" value="GPCRRHODOPSN"/>
</dbReference>
<dbReference type="Proteomes" id="UP000663842">
    <property type="component" value="Unassembled WGS sequence"/>
</dbReference>
<dbReference type="PANTHER" id="PTHR46641:SF25">
    <property type="entry name" value="CNMAMIDE RECEPTOR-RELATED"/>
    <property type="match status" value="1"/>
</dbReference>
<dbReference type="PROSITE" id="PS00237">
    <property type="entry name" value="G_PROTEIN_RECEP_F1_1"/>
    <property type="match status" value="1"/>
</dbReference>
<dbReference type="Gene3D" id="2.60.120.260">
    <property type="entry name" value="Galactose-binding domain-like"/>
    <property type="match status" value="2"/>
</dbReference>
<accession>A0A818ZW10</accession>
<feature type="transmembrane region" description="Helical" evidence="6">
    <location>
        <begin position="13"/>
        <end position="34"/>
    </location>
</feature>
<dbReference type="CDD" id="cd14978">
    <property type="entry name" value="7tmA_FMRFamide_R-like"/>
    <property type="match status" value="1"/>
</dbReference>
<gene>
    <name evidence="8" type="ORF">UXM345_LOCUS3398</name>
</gene>
<evidence type="ECO:0000256" key="2">
    <source>
        <dbReference type="ARBA" id="ARBA00022692"/>
    </source>
</evidence>
<dbReference type="InterPro" id="IPR049419">
    <property type="entry name" value="Reelin_subrepeat-B"/>
</dbReference>
<evidence type="ECO:0000313" key="8">
    <source>
        <dbReference type="EMBL" id="CAF3775762.1"/>
    </source>
</evidence>
<comment type="caution">
    <text evidence="8">The sequence shown here is derived from an EMBL/GenBank/DDBJ whole genome shotgun (WGS) entry which is preliminary data.</text>
</comment>
<evidence type="ECO:0000256" key="6">
    <source>
        <dbReference type="SAM" id="Phobius"/>
    </source>
</evidence>
<feature type="transmembrane region" description="Helical" evidence="6">
    <location>
        <begin position="236"/>
        <end position="258"/>
    </location>
</feature>
<evidence type="ECO:0000313" key="9">
    <source>
        <dbReference type="Proteomes" id="UP000663842"/>
    </source>
</evidence>
<dbReference type="PANTHER" id="PTHR46641">
    <property type="entry name" value="FMRFAMIDE RECEPTOR-RELATED"/>
    <property type="match status" value="1"/>
</dbReference>
<keyword evidence="5" id="KW-0807">Transducer</keyword>
<feature type="transmembrane region" description="Helical" evidence="6">
    <location>
        <begin position="46"/>
        <end position="66"/>
    </location>
</feature>
<keyword evidence="5" id="KW-0297">G-protein coupled receptor</keyword>
<dbReference type="Gene3D" id="1.20.1070.10">
    <property type="entry name" value="Rhodopsin 7-helix transmembrane proteins"/>
    <property type="match status" value="1"/>
</dbReference>
<feature type="domain" description="G-protein coupled receptors family 1 profile" evidence="7">
    <location>
        <begin position="25"/>
        <end position="295"/>
    </location>
</feature>
<dbReference type="AlphaFoldDB" id="A0A818ZW10"/>
<keyword evidence="2 5" id="KW-0812">Transmembrane</keyword>
<sequence length="907" mass="106212">MWPDLIRLGLVRIFYPCLMIFGTIGNILCLKILLRKRFRRQSTCQYLCILAVIDILFIYMRSARFLYRYIFHVDLRNTSLWMCRSFIFFSSTLSHLASWILVIVSFDRYFIMKNLFPCRYVGWRVIKSTCVLFIIVCLVNMHYSYIVGIDMKLRSPTVHKNRNASNETYHIITSFVCIAPLQYKKLFALYIPIFDLLSVAIIPSFLMIFTNIGIIRTTKHTGILLTFRKQKRNNRLTIMLLSVTLAFMLLTCPSVVYICINRFTSPTAASDTKLVVIDLLESLWYTKHALNFVLYTLSGQDFRREFRKLILCPKRTAPNTTRYQRRRQQQQQRKADNLILTNVYASLQRSPSINIRLHKLKKKKQHHIGNNVSNIIYENVIQDKIIDDGESTIGGECELPSIDLNELSPAINCDEQEKPSFLSVHWYFFMKNYENNIIKLLPVYILQLRLVQDAPSGGRPPWSIEKFHIFHIHSQLQWFALEDKNATQWNSTFLTKTNSTDQIIYEIKDVYFNLDYILQIEFNCINFTKNILEYSINLGLTWLEIPNEDELQIVPIKSNYENNTIYRLTIPFSLFSIQNNFIRFRLKFSSNCTGDHLKYIHIGNKCSMNCFGNTRCFNSECQTTPVNIPLVDFRETFDKDFNAANWLQLEPYQHSTNKILWTTTNRQAITRPIDLRSMRAIKWAYYFENLSKTCHTSIYLLMSTDGTLTWSILHQFDLPIKNQIAWSKTVELFVELEKITAKHNMGQFRWFQPLSSTCQNVTWGLSRIISVKSINSYFLTDYFYTLASSRSNWESIDGALLAQPDQCNNNIPAFIFHDDSFSVTTIPILIQEFYVLVFQFNAKCDRSGNTKPLQCRNLTSIIEYRTDLSSKWIKLVDMADLACRTSLINGGYFNLHTIKLSSETYSR</sequence>
<dbReference type="SUPFAM" id="SSF81321">
    <property type="entry name" value="Family A G protein-coupled receptor-like"/>
    <property type="match status" value="1"/>
</dbReference>
<dbReference type="InterPro" id="IPR017452">
    <property type="entry name" value="GPCR_Rhodpsn_7TM"/>
</dbReference>
<comment type="similarity">
    <text evidence="5">Belongs to the G-protein coupled receptor 1 family.</text>
</comment>
<protein>
    <recommendedName>
        <fullName evidence="7">G-protein coupled receptors family 1 profile domain-containing protein</fullName>
    </recommendedName>
</protein>
<feature type="transmembrane region" description="Helical" evidence="6">
    <location>
        <begin position="125"/>
        <end position="146"/>
    </location>
</feature>
<keyword evidence="5" id="KW-0675">Receptor</keyword>
<dbReference type="Pfam" id="PF00001">
    <property type="entry name" value="7tm_1"/>
    <property type="match status" value="1"/>
</dbReference>
<feature type="transmembrane region" description="Helical" evidence="6">
    <location>
        <begin position="189"/>
        <end position="215"/>
    </location>
</feature>
<evidence type="ECO:0000256" key="3">
    <source>
        <dbReference type="ARBA" id="ARBA00022989"/>
    </source>
</evidence>
<dbReference type="InterPro" id="IPR052954">
    <property type="entry name" value="GPCR-Ligand_Int"/>
</dbReference>
<name>A0A818ZW10_9BILA</name>
<evidence type="ECO:0000256" key="1">
    <source>
        <dbReference type="ARBA" id="ARBA00004370"/>
    </source>
</evidence>
<keyword evidence="3 6" id="KW-1133">Transmembrane helix</keyword>
<dbReference type="GO" id="GO:0016020">
    <property type="term" value="C:membrane"/>
    <property type="evidence" value="ECO:0007669"/>
    <property type="project" value="UniProtKB-SubCell"/>
</dbReference>
<dbReference type="PROSITE" id="PS50262">
    <property type="entry name" value="G_PROTEIN_RECEP_F1_2"/>
    <property type="match status" value="1"/>
</dbReference>
<proteinExistence type="inferred from homology"/>
<evidence type="ECO:0000256" key="5">
    <source>
        <dbReference type="RuleBase" id="RU000688"/>
    </source>
</evidence>
<evidence type="ECO:0000259" key="7">
    <source>
        <dbReference type="PROSITE" id="PS50262"/>
    </source>
</evidence>
<feature type="transmembrane region" description="Helical" evidence="6">
    <location>
        <begin position="86"/>
        <end position="104"/>
    </location>
</feature>
<keyword evidence="4 6" id="KW-0472">Membrane</keyword>
<reference evidence="8" key="1">
    <citation type="submission" date="2021-02" db="EMBL/GenBank/DDBJ databases">
        <authorList>
            <person name="Nowell W R."/>
        </authorList>
    </citation>
    <scope>NUCLEOTIDE SEQUENCE</scope>
</reference>
<evidence type="ECO:0000256" key="4">
    <source>
        <dbReference type="ARBA" id="ARBA00023136"/>
    </source>
</evidence>